<dbReference type="EMBL" id="JACDXX010000013">
    <property type="protein sequence ID" value="MCB5411154.1"/>
    <property type="molecule type" value="Genomic_DNA"/>
</dbReference>
<proteinExistence type="predicted"/>
<dbReference type="Proteomes" id="UP001198571">
    <property type="component" value="Unassembled WGS sequence"/>
</dbReference>
<organism evidence="1 2">
    <name type="scientific">Pseudogemmobacter faecipullorum</name>
    <dbReference type="NCBI Taxonomy" id="2755041"/>
    <lineage>
        <taxon>Bacteria</taxon>
        <taxon>Pseudomonadati</taxon>
        <taxon>Pseudomonadota</taxon>
        <taxon>Alphaproteobacteria</taxon>
        <taxon>Rhodobacterales</taxon>
        <taxon>Paracoccaceae</taxon>
        <taxon>Pseudogemmobacter</taxon>
    </lineage>
</organism>
<reference evidence="1 2" key="1">
    <citation type="submission" date="2020-07" db="EMBL/GenBank/DDBJ databases">
        <title>Pseudogemmobacter sp. nov., isolated from poultry manure in Taiwan.</title>
        <authorList>
            <person name="Lin S.-Y."/>
            <person name="Tang Y.-S."/>
            <person name="Young C.-C."/>
        </authorList>
    </citation>
    <scope>NUCLEOTIDE SEQUENCE [LARGE SCALE GENOMIC DNA]</scope>
    <source>
        <strain evidence="1 2">CC-YST710</strain>
    </source>
</reference>
<protein>
    <recommendedName>
        <fullName evidence="3">Phosphomannomutase</fullName>
    </recommendedName>
</protein>
<name>A0ABS8CP30_9RHOB</name>
<evidence type="ECO:0000313" key="2">
    <source>
        <dbReference type="Proteomes" id="UP001198571"/>
    </source>
</evidence>
<accession>A0ABS8CP30</accession>
<keyword evidence="2" id="KW-1185">Reference proteome</keyword>
<dbReference type="RefSeq" id="WP_226936613.1">
    <property type="nucleotide sequence ID" value="NZ_JACDXX010000013.1"/>
</dbReference>
<comment type="caution">
    <text evidence="1">The sequence shown here is derived from an EMBL/GenBank/DDBJ whole genome shotgun (WGS) entry which is preliminary data.</text>
</comment>
<sequence>MFTIEHEFDATTITLIDEGDEGMPLQGDVVIRGFEECVTVEQVDPITGSVMQITLSMAQITDLSAALNLPEGAYRIERRAPAEPGQD</sequence>
<gene>
    <name evidence="1" type="ORF">H0485_14265</name>
</gene>
<evidence type="ECO:0008006" key="3">
    <source>
        <dbReference type="Google" id="ProtNLM"/>
    </source>
</evidence>
<evidence type="ECO:0000313" key="1">
    <source>
        <dbReference type="EMBL" id="MCB5411154.1"/>
    </source>
</evidence>